<evidence type="ECO:0000256" key="5">
    <source>
        <dbReference type="ARBA" id="ARBA00022840"/>
    </source>
</evidence>
<protein>
    <recommendedName>
        <fullName evidence="7">Protein kinase domain-containing protein</fullName>
    </recommendedName>
</protein>
<dbReference type="SUPFAM" id="SSF56112">
    <property type="entry name" value="Protein kinase-like (PK-like)"/>
    <property type="match status" value="1"/>
</dbReference>
<reference evidence="8" key="1">
    <citation type="submission" date="2021-01" db="EMBL/GenBank/DDBJ databases">
        <title>Deciphering the adaptive evolutionary patterns associated with biogeogrpahic diversity in the finger millet blast pathogen Magnaporthe oryzae in Eastern Africa.</title>
        <authorList>
            <person name="Onyema G."/>
            <person name="Shittu T.A."/>
            <person name="Dodsworth S."/>
            <person name="Devilliers S."/>
            <person name="Muthumeenakshi S."/>
            <person name="Sreenivasaprasad S."/>
        </authorList>
    </citation>
    <scope>NUCLEOTIDE SEQUENCE</scope>
    <source>
        <strain evidence="8">D15/s37</strain>
    </source>
</reference>
<keyword evidence="9" id="KW-1185">Reference proteome</keyword>
<evidence type="ECO:0000259" key="7">
    <source>
        <dbReference type="PROSITE" id="PS50011"/>
    </source>
</evidence>
<evidence type="ECO:0000256" key="1">
    <source>
        <dbReference type="ARBA" id="ARBA00022527"/>
    </source>
</evidence>
<feature type="domain" description="Protein kinase" evidence="7">
    <location>
        <begin position="105"/>
        <end position="445"/>
    </location>
</feature>
<proteinExistence type="predicted"/>
<feature type="binding site" evidence="6">
    <location>
        <position position="134"/>
    </location>
    <ligand>
        <name>ATP</name>
        <dbReference type="ChEBI" id="CHEBI:30616"/>
    </ligand>
</feature>
<accession>A0ABQ8NE35</accession>
<evidence type="ECO:0000313" key="9">
    <source>
        <dbReference type="Proteomes" id="UP001059893"/>
    </source>
</evidence>
<dbReference type="PROSITE" id="PS00107">
    <property type="entry name" value="PROTEIN_KINASE_ATP"/>
    <property type="match status" value="1"/>
</dbReference>
<evidence type="ECO:0000313" key="8">
    <source>
        <dbReference type="EMBL" id="KAI6295541.1"/>
    </source>
</evidence>
<dbReference type="Gene3D" id="1.10.510.10">
    <property type="entry name" value="Transferase(Phosphotransferase) domain 1"/>
    <property type="match status" value="1"/>
</dbReference>
<dbReference type="SMART" id="SM00220">
    <property type="entry name" value="S_TKc"/>
    <property type="match status" value="1"/>
</dbReference>
<evidence type="ECO:0000256" key="6">
    <source>
        <dbReference type="PROSITE-ProRule" id="PRU10141"/>
    </source>
</evidence>
<comment type="caution">
    <text evidence="8">The sequence shown here is derived from an EMBL/GenBank/DDBJ whole genome shotgun (WGS) entry which is preliminary data.</text>
</comment>
<keyword evidence="1" id="KW-0723">Serine/threonine-protein kinase</keyword>
<dbReference type="Pfam" id="PF00069">
    <property type="entry name" value="Pkinase"/>
    <property type="match status" value="1"/>
</dbReference>
<dbReference type="InterPro" id="IPR011009">
    <property type="entry name" value="Kinase-like_dom_sf"/>
</dbReference>
<dbReference type="InterPro" id="IPR051175">
    <property type="entry name" value="CLK_kinases"/>
</dbReference>
<organism evidence="8 9">
    <name type="scientific">Pyricularia grisea</name>
    <name type="common">Crabgrass-specific blast fungus</name>
    <name type="synonym">Magnaporthe grisea</name>
    <dbReference type="NCBI Taxonomy" id="148305"/>
    <lineage>
        <taxon>Eukaryota</taxon>
        <taxon>Fungi</taxon>
        <taxon>Dikarya</taxon>
        <taxon>Ascomycota</taxon>
        <taxon>Pezizomycotina</taxon>
        <taxon>Sordariomycetes</taxon>
        <taxon>Sordariomycetidae</taxon>
        <taxon>Magnaporthales</taxon>
        <taxon>Pyriculariaceae</taxon>
        <taxon>Pyricularia</taxon>
    </lineage>
</organism>
<keyword evidence="4" id="KW-0418">Kinase</keyword>
<keyword evidence="3 6" id="KW-0547">Nucleotide-binding</keyword>
<evidence type="ECO:0000256" key="4">
    <source>
        <dbReference type="ARBA" id="ARBA00022777"/>
    </source>
</evidence>
<keyword evidence="2" id="KW-0808">Transferase</keyword>
<dbReference type="PANTHER" id="PTHR45646">
    <property type="entry name" value="SERINE/THREONINE-PROTEIN KINASE DOA-RELATED"/>
    <property type="match status" value="1"/>
</dbReference>
<evidence type="ECO:0000256" key="2">
    <source>
        <dbReference type="ARBA" id="ARBA00022679"/>
    </source>
</evidence>
<dbReference type="PANTHER" id="PTHR45646:SF11">
    <property type="entry name" value="SERINE_THREONINE-PROTEIN KINASE DOA"/>
    <property type="match status" value="1"/>
</dbReference>
<dbReference type="EMBL" id="JABSND010000160">
    <property type="protein sequence ID" value="KAI6295541.1"/>
    <property type="molecule type" value="Genomic_DNA"/>
</dbReference>
<name>A0ABQ8NE35_PYRGI</name>
<dbReference type="InterPro" id="IPR017441">
    <property type="entry name" value="Protein_kinase_ATP_BS"/>
</dbReference>
<keyword evidence="5 6" id="KW-0067">ATP-binding</keyword>
<gene>
    <name evidence="8" type="ORF">MCOR33_007560</name>
</gene>
<dbReference type="Gene3D" id="3.30.200.20">
    <property type="entry name" value="Phosphorylase Kinase, domain 1"/>
    <property type="match status" value="1"/>
</dbReference>
<dbReference type="PROSITE" id="PS50011">
    <property type="entry name" value="PROTEIN_KINASE_DOM"/>
    <property type="match status" value="1"/>
</dbReference>
<evidence type="ECO:0000256" key="3">
    <source>
        <dbReference type="ARBA" id="ARBA00022741"/>
    </source>
</evidence>
<dbReference type="InterPro" id="IPR000719">
    <property type="entry name" value="Prot_kinase_dom"/>
</dbReference>
<dbReference type="Proteomes" id="UP001059893">
    <property type="component" value="Unassembled WGS sequence"/>
</dbReference>
<sequence length="455" mass="51896">MFTRRIPRFYCVFQVRTGTIRRISYQTLRQLHPSLRSIPIACPSRAASGNAIPSDNDSPLPPSIFPTEGFKIIDSSTPVEEETLPFYRPELFYPVRLGEVFQNRYQVVAKLGYGASSTVWLGHDLIEQRYVALKIFVNRIPRNPELEVLQHLESIQSEHNGREFMRLLEASFQLQSLGGLHDVFVLRPLGLSLQALQRYQPNRVLYENVATSTAQCALIALNFLHEEAKVIYADLHSGNLLLGISNESLLAQYEQNELEKPTPRKILANRVIHVSQISFNVGKVPHLCDFGHARICINGQLQQGRAMPIQYRTPEMLLDMPWDYSVDLWALALTIWDMLEPEPLFKVYNHDSSLNEAFHLAHMVALLGPPPLDFLKRSATSAKYWDDDGKWKGSVPIPSPTSLESRFTQFDGERKTIFLDFIRKLLAWDPQQRPSSGDAYMHPWLAEVRGEGDDS</sequence>